<evidence type="ECO:0000256" key="2">
    <source>
        <dbReference type="ARBA" id="ARBA00022723"/>
    </source>
</evidence>
<feature type="binding site" evidence="5">
    <location>
        <position position="116"/>
    </location>
    <ligand>
        <name>Mg(2+)</name>
        <dbReference type="ChEBI" id="CHEBI:18420"/>
    </ligand>
</feature>
<evidence type="ECO:0000259" key="6">
    <source>
        <dbReference type="Pfam" id="PF03328"/>
    </source>
</evidence>
<feature type="binding site" evidence="4">
    <location>
        <position position="116"/>
    </location>
    <ligand>
        <name>substrate</name>
    </ligand>
</feature>
<gene>
    <name evidence="7" type="ORF">FB560_3253</name>
</gene>
<evidence type="ECO:0000313" key="8">
    <source>
        <dbReference type="Proteomes" id="UP000317209"/>
    </source>
</evidence>
<feature type="binding site" evidence="5">
    <location>
        <position position="142"/>
    </location>
    <ligand>
        <name>Mg(2+)</name>
        <dbReference type="ChEBI" id="CHEBI:18420"/>
    </ligand>
</feature>
<evidence type="ECO:0000256" key="3">
    <source>
        <dbReference type="ARBA" id="ARBA00022842"/>
    </source>
</evidence>
<dbReference type="RefSeq" id="WP_141873534.1">
    <property type="nucleotide sequence ID" value="NZ_VFOX01000002.1"/>
</dbReference>
<dbReference type="EMBL" id="VFOX01000002">
    <property type="protein sequence ID" value="TQL81777.1"/>
    <property type="molecule type" value="Genomic_DNA"/>
</dbReference>
<dbReference type="GO" id="GO:0016829">
    <property type="term" value="F:lyase activity"/>
    <property type="evidence" value="ECO:0007669"/>
    <property type="project" value="UniProtKB-KW"/>
</dbReference>
<evidence type="ECO:0000256" key="5">
    <source>
        <dbReference type="PIRSR" id="PIRSR015582-2"/>
    </source>
</evidence>
<dbReference type="SUPFAM" id="SSF51621">
    <property type="entry name" value="Phosphoenolpyruvate/pyruvate domain"/>
    <property type="match status" value="1"/>
</dbReference>
<dbReference type="PIRSF" id="PIRSF015582">
    <property type="entry name" value="Cit_lyase_B"/>
    <property type="match status" value="1"/>
</dbReference>
<keyword evidence="3 5" id="KW-0460">Magnesium</keyword>
<dbReference type="Gene3D" id="3.20.20.60">
    <property type="entry name" value="Phosphoenolpyruvate-binding domains"/>
    <property type="match status" value="1"/>
</dbReference>
<organism evidence="7 8">
    <name type="scientific">Microbacterium saperdae</name>
    <dbReference type="NCBI Taxonomy" id="69368"/>
    <lineage>
        <taxon>Bacteria</taxon>
        <taxon>Bacillati</taxon>
        <taxon>Actinomycetota</taxon>
        <taxon>Actinomycetes</taxon>
        <taxon>Micrococcales</taxon>
        <taxon>Microbacteriaceae</taxon>
        <taxon>Microbacterium</taxon>
    </lineage>
</organism>
<name>A0A543BAB1_9MICO</name>
<dbReference type="Pfam" id="PF03328">
    <property type="entry name" value="HpcH_HpaI"/>
    <property type="match status" value="1"/>
</dbReference>
<keyword evidence="2 5" id="KW-0479">Metal-binding</keyword>
<sequence>MTAHYRTGLYVPGDRPDRFRSAEESGADLVVFDLEDAVAPERKSAARDAVVQWLRDGQRGSAAVQVRVNAGDEGDLRAVSALAPDVGIRLPKVESVDDLDRAVALAPGRPLVALLESARGVINAVAIAEHPAVLALALGESDLRSEVGGGEPAITHARLSMLFAARAAGLPAPMASVYPAIRDLEGLADDTRRAADLGLYGRMAAHPRQLAVIAAVFAPSEADVAWAQEVVSTLRGGGVATLSSGEMVDPAMRGRAEQILRSVEPRS</sequence>
<accession>A0A543BAB1</accession>
<evidence type="ECO:0000256" key="1">
    <source>
        <dbReference type="ARBA" id="ARBA00001946"/>
    </source>
</evidence>
<dbReference type="Proteomes" id="UP000317209">
    <property type="component" value="Unassembled WGS sequence"/>
</dbReference>
<dbReference type="PANTHER" id="PTHR32308">
    <property type="entry name" value="LYASE BETA SUBUNIT, PUTATIVE (AFU_ORTHOLOGUE AFUA_4G13030)-RELATED"/>
    <property type="match status" value="1"/>
</dbReference>
<dbReference type="PANTHER" id="PTHR32308:SF10">
    <property type="entry name" value="CITRATE LYASE SUBUNIT BETA"/>
    <property type="match status" value="1"/>
</dbReference>
<dbReference type="AlphaFoldDB" id="A0A543BAB1"/>
<reference evidence="7 8" key="1">
    <citation type="submission" date="2019-06" db="EMBL/GenBank/DDBJ databases">
        <title>Sequencing the genomes of 1000 actinobacteria strains.</title>
        <authorList>
            <person name="Klenk H.-P."/>
        </authorList>
    </citation>
    <scope>NUCLEOTIDE SEQUENCE [LARGE SCALE GENOMIC DNA]</scope>
    <source>
        <strain evidence="7 8">DSM 20169</strain>
    </source>
</reference>
<protein>
    <submittedName>
        <fullName evidence="7">Citrate lyase subunit beta/citryl-CoA lyase</fullName>
    </submittedName>
</protein>
<dbReference type="InterPro" id="IPR015813">
    <property type="entry name" value="Pyrv/PenolPyrv_kinase-like_dom"/>
</dbReference>
<comment type="caution">
    <text evidence="7">The sequence shown here is derived from an EMBL/GenBank/DDBJ whole genome shotgun (WGS) entry which is preliminary data.</text>
</comment>
<dbReference type="InterPro" id="IPR005000">
    <property type="entry name" value="Aldolase/citrate-lyase_domain"/>
</dbReference>
<dbReference type="GO" id="GO:0006107">
    <property type="term" value="P:oxaloacetate metabolic process"/>
    <property type="evidence" value="ECO:0007669"/>
    <property type="project" value="TreeGrafter"/>
</dbReference>
<dbReference type="InterPro" id="IPR040442">
    <property type="entry name" value="Pyrv_kinase-like_dom_sf"/>
</dbReference>
<dbReference type="GO" id="GO:0000287">
    <property type="term" value="F:magnesium ion binding"/>
    <property type="evidence" value="ECO:0007669"/>
    <property type="project" value="TreeGrafter"/>
</dbReference>
<evidence type="ECO:0000256" key="4">
    <source>
        <dbReference type="PIRSR" id="PIRSR015582-1"/>
    </source>
</evidence>
<comment type="cofactor">
    <cofactor evidence="1">
        <name>Mg(2+)</name>
        <dbReference type="ChEBI" id="CHEBI:18420"/>
    </cofactor>
</comment>
<dbReference type="InterPro" id="IPR011206">
    <property type="entry name" value="Citrate_lyase_beta/mcl1/mcl2"/>
</dbReference>
<proteinExistence type="predicted"/>
<evidence type="ECO:0000313" key="7">
    <source>
        <dbReference type="EMBL" id="TQL81777.1"/>
    </source>
</evidence>
<feature type="domain" description="HpcH/HpaI aldolase/citrate lyase" evidence="6">
    <location>
        <begin position="6"/>
        <end position="207"/>
    </location>
</feature>
<dbReference type="OrthoDB" id="5172636at2"/>
<keyword evidence="8" id="KW-1185">Reference proteome</keyword>
<keyword evidence="7" id="KW-0456">Lyase</keyword>
<feature type="binding site" evidence="4">
    <location>
        <position position="67"/>
    </location>
    <ligand>
        <name>substrate</name>
    </ligand>
</feature>